<proteinExistence type="predicted"/>
<evidence type="ECO:0000313" key="3">
    <source>
        <dbReference type="Proteomes" id="UP000032803"/>
    </source>
</evidence>
<gene>
    <name evidence="2" type="ORF">LHA_2318</name>
</gene>
<protein>
    <submittedName>
        <fullName evidence="2">Uncharacterized protein</fullName>
    </submittedName>
</protein>
<dbReference type="HOGENOM" id="CLU_1132494_0_0_6"/>
<reference evidence="3" key="1">
    <citation type="submission" date="2014-09" db="EMBL/GenBank/DDBJ databases">
        <authorList>
            <person name="Gomez-Valero L."/>
        </authorList>
    </citation>
    <scope>NUCLEOTIDE SEQUENCE [LARGE SCALE GENOMIC DNA]</scope>
    <source>
        <strain evidence="3">ATCC35250</strain>
    </source>
</reference>
<organism evidence="2 3">
    <name type="scientific">Legionella hackeliae</name>
    <dbReference type="NCBI Taxonomy" id="449"/>
    <lineage>
        <taxon>Bacteria</taxon>
        <taxon>Pseudomonadati</taxon>
        <taxon>Pseudomonadota</taxon>
        <taxon>Gammaproteobacteria</taxon>
        <taxon>Legionellales</taxon>
        <taxon>Legionellaceae</taxon>
        <taxon>Legionella</taxon>
    </lineage>
</organism>
<feature type="region of interest" description="Disordered" evidence="1">
    <location>
        <begin position="164"/>
        <end position="245"/>
    </location>
</feature>
<accession>A0A0A8UW67</accession>
<dbReference type="KEGG" id="lha:LHA_2318"/>
<dbReference type="RefSeq" id="WP_045106558.1">
    <property type="nucleotide sequence ID" value="NZ_LN681225.1"/>
</dbReference>
<dbReference type="AlphaFoldDB" id="A0A0A8UW67"/>
<feature type="compositionally biased region" description="Basic and acidic residues" evidence="1">
    <location>
        <begin position="178"/>
        <end position="193"/>
    </location>
</feature>
<sequence>MVHVLKDEEALEAYNKLLKTNLSKSEQDELNKIIQQIASQLQLVAEKCDLNTLPDFVQQSNSRLYSYEIEKAAASSARQKIATKPHNFFKEIHKLTAENGSSFYLMAGGFGYRIVSSHWTKESIDKCAALVAKLGGDWKMLPLGEPGAFPAHLRAYATQAYAKHGIHLPDPTPPTAEDIERSRKQYEASDSSKSKPSQKAMKQELATLRQQTPKELDSSQDNTQSNETRIPPFSIVPKPRYTPSH</sequence>
<dbReference type="Proteomes" id="UP000032803">
    <property type="component" value="Chromosome I"/>
</dbReference>
<evidence type="ECO:0000256" key="1">
    <source>
        <dbReference type="SAM" id="MobiDB-lite"/>
    </source>
</evidence>
<feature type="compositionally biased region" description="Polar residues" evidence="1">
    <location>
        <begin position="218"/>
        <end position="228"/>
    </location>
</feature>
<evidence type="ECO:0000313" key="2">
    <source>
        <dbReference type="EMBL" id="CEK11337.1"/>
    </source>
</evidence>
<dbReference type="OrthoDB" id="9943814at2"/>
<keyword evidence="3" id="KW-1185">Reference proteome</keyword>
<dbReference type="EMBL" id="LN681225">
    <property type="protein sequence ID" value="CEK11337.1"/>
    <property type="molecule type" value="Genomic_DNA"/>
</dbReference>
<dbReference type="PATRIC" id="fig|449.7.peg.141"/>
<name>A0A0A8UW67_LEGHA</name>